<dbReference type="GO" id="GO:0004131">
    <property type="term" value="F:cytosine deaminase activity"/>
    <property type="evidence" value="ECO:0007669"/>
    <property type="project" value="TreeGrafter"/>
</dbReference>
<dbReference type="SUPFAM" id="SSF51556">
    <property type="entry name" value="Metallo-dependent hydrolases"/>
    <property type="match status" value="1"/>
</dbReference>
<dbReference type="Pfam" id="PF07969">
    <property type="entry name" value="Amidohydro_3"/>
    <property type="match status" value="1"/>
</dbReference>
<evidence type="ECO:0000256" key="1">
    <source>
        <dbReference type="ARBA" id="ARBA00022723"/>
    </source>
</evidence>
<evidence type="ECO:0000313" key="4">
    <source>
        <dbReference type="EMBL" id="BCI66437.1"/>
    </source>
</evidence>
<dbReference type="InterPro" id="IPR013108">
    <property type="entry name" value="Amidohydro_3"/>
</dbReference>
<evidence type="ECO:0000313" key="5">
    <source>
        <dbReference type="Proteomes" id="UP000515220"/>
    </source>
</evidence>
<dbReference type="Proteomes" id="UP000515220">
    <property type="component" value="Chromosome"/>
</dbReference>
<dbReference type="Gene3D" id="2.30.40.10">
    <property type="entry name" value="Urease, subunit C, domain 1"/>
    <property type="match status" value="1"/>
</dbReference>
<keyword evidence="1" id="KW-0479">Metal-binding</keyword>
<evidence type="ECO:0000256" key="2">
    <source>
        <dbReference type="ARBA" id="ARBA00022801"/>
    </source>
</evidence>
<dbReference type="SUPFAM" id="SSF51338">
    <property type="entry name" value="Composite domain of metallo-dependent hydrolases"/>
    <property type="match status" value="1"/>
</dbReference>
<dbReference type="RefSeq" id="WP_099349096.1">
    <property type="nucleotide sequence ID" value="NZ_AP023326.1"/>
</dbReference>
<dbReference type="GO" id="GO:0006209">
    <property type="term" value="P:cytosine catabolic process"/>
    <property type="evidence" value="ECO:0007669"/>
    <property type="project" value="TreeGrafter"/>
</dbReference>
<proteinExistence type="predicted"/>
<dbReference type="AlphaFoldDB" id="A0A6S6PCC1"/>
<dbReference type="InterPro" id="IPR032466">
    <property type="entry name" value="Metal_Hydrolase"/>
</dbReference>
<dbReference type="Gene3D" id="3.20.20.140">
    <property type="entry name" value="Metal-dependent hydrolases"/>
    <property type="match status" value="1"/>
</dbReference>
<accession>A0A6S6PCC1</accession>
<dbReference type="InterPro" id="IPR011059">
    <property type="entry name" value="Metal-dep_hydrolase_composite"/>
</dbReference>
<sequence length="423" mass="46718">MLDLIIRNATLPDGRNVDIGVRDGLIAVMEPHLEGDAGQEIDAKSYLVSPPFVDSHFHLDYTLTSGLAPANQSGTLFEGIRNWRSIKPSLTEEGIYERARRLCERSLTKGILAIRSHVDIGDPEFKGVRALLRLREDLKPWMTIQLVAFPQDGFFRKPDAEKLFTQALGMGLDVVGGIPHYERSRNEGDRSIHELFRLAAENNLLVDMHCDENDDPESRHIETMAACSVKFSLQGRVAGSHLTSMHSMDNAYADKLISLMAESGVAAIANPLVNMTLQGRFDTYPRRRGMTRIPELLAAGIPVGLGHDCVMDPWYGLGSHDMLEVASMAVHGAHMTGADQISDCFAGITTLPARIMHLENYGLEVGKDADLIILQASSVMDAIRLRPERLYVLRKGQVISTSFPSVSTLYLGNEKTIDAARGW</sequence>
<name>A0A6S6PCC1_ACEAC</name>
<dbReference type="PANTHER" id="PTHR32027:SF0">
    <property type="entry name" value="CYTOSINE DEAMINASE"/>
    <property type="match status" value="1"/>
</dbReference>
<dbReference type="CDD" id="cd01293">
    <property type="entry name" value="Bact_CD"/>
    <property type="match status" value="1"/>
</dbReference>
<dbReference type="FunFam" id="3.20.20.140:FF:000019">
    <property type="entry name" value="Cytosine deaminase"/>
    <property type="match status" value="1"/>
</dbReference>
<dbReference type="EMBL" id="AP023326">
    <property type="protein sequence ID" value="BCI66437.1"/>
    <property type="molecule type" value="Genomic_DNA"/>
</dbReference>
<keyword evidence="2" id="KW-0378">Hydrolase</keyword>
<reference evidence="4 5" key="1">
    <citation type="submission" date="2020-07" db="EMBL/GenBank/DDBJ databases">
        <title>Complete Genome Sequence of an acetic acid bacterium, Acetobacter aceti JCM20276.</title>
        <authorList>
            <person name="Hirose Y."/>
            <person name="Mihara H."/>
        </authorList>
    </citation>
    <scope>NUCLEOTIDE SEQUENCE [LARGE SCALE GENOMIC DNA]</scope>
    <source>
        <strain evidence="4 5">JCM20276</strain>
    </source>
</reference>
<dbReference type="GO" id="GO:0035888">
    <property type="term" value="F:isoguanine deaminase activity"/>
    <property type="evidence" value="ECO:0007669"/>
    <property type="project" value="TreeGrafter"/>
</dbReference>
<dbReference type="InterPro" id="IPR052349">
    <property type="entry name" value="Metallo-hydrolase_Enzymes"/>
</dbReference>
<gene>
    <name evidence="4" type="ORF">AAJCM20276_10610</name>
</gene>
<organism evidence="4 5">
    <name type="scientific">Acetobacter aceti</name>
    <dbReference type="NCBI Taxonomy" id="435"/>
    <lineage>
        <taxon>Bacteria</taxon>
        <taxon>Pseudomonadati</taxon>
        <taxon>Pseudomonadota</taxon>
        <taxon>Alphaproteobacteria</taxon>
        <taxon>Acetobacterales</taxon>
        <taxon>Acetobacteraceae</taxon>
        <taxon>Acetobacter</taxon>
        <taxon>Acetobacter subgen. Acetobacter</taxon>
    </lineage>
</organism>
<evidence type="ECO:0000259" key="3">
    <source>
        <dbReference type="Pfam" id="PF07969"/>
    </source>
</evidence>
<protein>
    <submittedName>
        <fullName evidence="4">Cytosine deaminase</fullName>
    </submittedName>
</protein>
<dbReference type="NCBIfam" id="NF005748">
    <property type="entry name" value="PRK07572.1"/>
    <property type="match status" value="1"/>
</dbReference>
<dbReference type="PANTHER" id="PTHR32027">
    <property type="entry name" value="CYTOSINE DEAMINASE"/>
    <property type="match status" value="1"/>
</dbReference>
<dbReference type="GO" id="GO:0046872">
    <property type="term" value="F:metal ion binding"/>
    <property type="evidence" value="ECO:0007669"/>
    <property type="project" value="UniProtKB-KW"/>
</dbReference>
<feature type="domain" description="Amidohydrolase 3" evidence="3">
    <location>
        <begin position="39"/>
        <end position="398"/>
    </location>
</feature>